<proteinExistence type="predicted"/>
<evidence type="ECO:0000256" key="5">
    <source>
        <dbReference type="SAM" id="Phobius"/>
    </source>
</evidence>
<organism evidence="7">
    <name type="scientific">Lygus hesperus</name>
    <name type="common">Western plant bug</name>
    <dbReference type="NCBI Taxonomy" id="30085"/>
    <lineage>
        <taxon>Eukaryota</taxon>
        <taxon>Metazoa</taxon>
        <taxon>Ecdysozoa</taxon>
        <taxon>Arthropoda</taxon>
        <taxon>Hexapoda</taxon>
        <taxon>Insecta</taxon>
        <taxon>Pterygota</taxon>
        <taxon>Neoptera</taxon>
        <taxon>Paraneoptera</taxon>
        <taxon>Hemiptera</taxon>
        <taxon>Heteroptera</taxon>
        <taxon>Panheteroptera</taxon>
        <taxon>Cimicomorpha</taxon>
        <taxon>Miridae</taxon>
        <taxon>Mirini</taxon>
        <taxon>Lygus</taxon>
    </lineage>
</organism>
<evidence type="ECO:0000256" key="1">
    <source>
        <dbReference type="ARBA" id="ARBA00004141"/>
    </source>
</evidence>
<sequence length="103" mass="11331">MGVNRMAGNALGCALGYLAHHNTQSYTQMIACVMSFVFVCQCCKNHPLYGQTFFYASVMCMAGVATSVYPMQLLTRVLASTYTIVSYMLCCMLIFPTNGIKVL</sequence>
<evidence type="ECO:0000256" key="3">
    <source>
        <dbReference type="ARBA" id="ARBA00022989"/>
    </source>
</evidence>
<dbReference type="AlphaFoldDB" id="A0A0A9YRU0"/>
<evidence type="ECO:0000313" key="7">
    <source>
        <dbReference type="EMBL" id="JAG32245.1"/>
    </source>
</evidence>
<dbReference type="InterPro" id="IPR049453">
    <property type="entry name" value="Memb_transporter_dom"/>
</dbReference>
<evidence type="ECO:0000256" key="4">
    <source>
        <dbReference type="ARBA" id="ARBA00023136"/>
    </source>
</evidence>
<protein>
    <submittedName>
        <fullName evidence="7">Concanavalin-A</fullName>
    </submittedName>
</protein>
<keyword evidence="3 5" id="KW-1133">Transmembrane helix</keyword>
<feature type="transmembrane region" description="Helical" evidence="5">
    <location>
        <begin position="77"/>
        <end position="95"/>
    </location>
</feature>
<feature type="transmembrane region" description="Helical" evidence="5">
    <location>
        <begin position="52"/>
        <end position="71"/>
    </location>
</feature>
<dbReference type="EMBL" id="GBHO01011359">
    <property type="protein sequence ID" value="JAG32245.1"/>
    <property type="molecule type" value="Transcribed_RNA"/>
</dbReference>
<accession>A0A0A9YRU0</accession>
<reference evidence="7" key="1">
    <citation type="journal article" date="2014" name="PLoS ONE">
        <title>Transcriptome-Based Identification of ABC Transporters in the Western Tarnished Plant Bug Lygus hesperus.</title>
        <authorList>
            <person name="Hull J.J."/>
            <person name="Chaney K."/>
            <person name="Geib S.M."/>
            <person name="Fabrick J.A."/>
            <person name="Brent C.S."/>
            <person name="Walsh D."/>
            <person name="Lavine L.C."/>
        </authorList>
    </citation>
    <scope>NUCLEOTIDE SEQUENCE</scope>
</reference>
<gene>
    <name evidence="7" type="primary">CONA</name>
    <name evidence="7" type="ORF">CM83_68854</name>
</gene>
<evidence type="ECO:0000256" key="2">
    <source>
        <dbReference type="ARBA" id="ARBA00022692"/>
    </source>
</evidence>
<keyword evidence="2 5" id="KW-0812">Transmembrane</keyword>
<feature type="domain" description="Integral membrane bound transporter" evidence="6">
    <location>
        <begin position="2"/>
        <end position="82"/>
    </location>
</feature>
<evidence type="ECO:0000259" key="6">
    <source>
        <dbReference type="Pfam" id="PF13515"/>
    </source>
</evidence>
<comment type="subcellular location">
    <subcellularLocation>
        <location evidence="1">Membrane</location>
        <topology evidence="1">Multi-pass membrane protein</topology>
    </subcellularLocation>
</comment>
<dbReference type="Pfam" id="PF13515">
    <property type="entry name" value="FUSC_2"/>
    <property type="match status" value="1"/>
</dbReference>
<name>A0A0A9YRU0_LYGHE</name>
<dbReference type="GO" id="GO:0016020">
    <property type="term" value="C:membrane"/>
    <property type="evidence" value="ECO:0007669"/>
    <property type="project" value="UniProtKB-SubCell"/>
</dbReference>
<reference evidence="7" key="2">
    <citation type="submission" date="2014-07" db="EMBL/GenBank/DDBJ databases">
        <authorList>
            <person name="Hull J."/>
        </authorList>
    </citation>
    <scope>NUCLEOTIDE SEQUENCE</scope>
</reference>
<keyword evidence="4 5" id="KW-0472">Membrane</keyword>